<organism evidence="3 4">
    <name type="scientific">Cadophora malorum</name>
    <dbReference type="NCBI Taxonomy" id="108018"/>
    <lineage>
        <taxon>Eukaryota</taxon>
        <taxon>Fungi</taxon>
        <taxon>Dikarya</taxon>
        <taxon>Ascomycota</taxon>
        <taxon>Pezizomycotina</taxon>
        <taxon>Leotiomycetes</taxon>
        <taxon>Helotiales</taxon>
        <taxon>Ploettnerulaceae</taxon>
        <taxon>Cadophora</taxon>
    </lineage>
</organism>
<dbReference type="Proteomes" id="UP000664132">
    <property type="component" value="Unassembled WGS sequence"/>
</dbReference>
<evidence type="ECO:0000256" key="2">
    <source>
        <dbReference type="SAM" id="MobiDB-lite"/>
    </source>
</evidence>
<dbReference type="GO" id="GO:0000981">
    <property type="term" value="F:DNA-binding transcription factor activity, RNA polymerase II-specific"/>
    <property type="evidence" value="ECO:0007669"/>
    <property type="project" value="InterPro"/>
</dbReference>
<name>A0A8H7W0E6_9HELO</name>
<feature type="compositionally biased region" description="Basic and acidic residues" evidence="2">
    <location>
        <begin position="117"/>
        <end position="128"/>
    </location>
</feature>
<comment type="caution">
    <text evidence="3">The sequence shown here is derived from an EMBL/GenBank/DDBJ whole genome shotgun (WGS) entry which is preliminary data.</text>
</comment>
<keyword evidence="4" id="KW-1185">Reference proteome</keyword>
<evidence type="ECO:0008006" key="5">
    <source>
        <dbReference type="Google" id="ProtNLM"/>
    </source>
</evidence>
<dbReference type="InterPro" id="IPR001138">
    <property type="entry name" value="Zn2Cys6_DnaBD"/>
</dbReference>
<gene>
    <name evidence="3" type="ORF">IFR04_016378</name>
</gene>
<evidence type="ECO:0000313" key="4">
    <source>
        <dbReference type="Proteomes" id="UP000664132"/>
    </source>
</evidence>
<dbReference type="CDD" id="cd00067">
    <property type="entry name" value="GAL4"/>
    <property type="match status" value="1"/>
</dbReference>
<sequence>MSSIANENSSLPGDEWLETFDFSAYLNDYLPDDQDSTVDTLFSVNSMPLIPGGTWPGSVESPVYLNHSLLSVQPINSTMINFPNSACLKKKQSEIRLRTKKACNQCRKKKTRCNRKGEEECVPSDKARKSACRQSARRKDQRSTAISPSIGSQATQLELPNIAIERPPKTK</sequence>
<reference evidence="3" key="1">
    <citation type="submission" date="2021-02" db="EMBL/GenBank/DDBJ databases">
        <title>Genome sequence Cadophora malorum strain M34.</title>
        <authorList>
            <person name="Stefanovic E."/>
            <person name="Vu D."/>
            <person name="Scully C."/>
            <person name="Dijksterhuis J."/>
            <person name="Roader J."/>
            <person name="Houbraken J."/>
        </authorList>
    </citation>
    <scope>NUCLEOTIDE SEQUENCE</scope>
    <source>
        <strain evidence="3">M34</strain>
    </source>
</reference>
<accession>A0A8H7W0E6</accession>
<evidence type="ECO:0000313" key="3">
    <source>
        <dbReference type="EMBL" id="KAG4410487.1"/>
    </source>
</evidence>
<feature type="non-terminal residue" evidence="3">
    <location>
        <position position="171"/>
    </location>
</feature>
<feature type="compositionally biased region" description="Polar residues" evidence="2">
    <location>
        <begin position="143"/>
        <end position="158"/>
    </location>
</feature>
<keyword evidence="1" id="KW-0539">Nucleus</keyword>
<dbReference type="GO" id="GO:0008270">
    <property type="term" value="F:zinc ion binding"/>
    <property type="evidence" value="ECO:0007669"/>
    <property type="project" value="InterPro"/>
</dbReference>
<evidence type="ECO:0000256" key="1">
    <source>
        <dbReference type="ARBA" id="ARBA00023242"/>
    </source>
</evidence>
<feature type="region of interest" description="Disordered" evidence="2">
    <location>
        <begin position="117"/>
        <end position="171"/>
    </location>
</feature>
<dbReference type="AlphaFoldDB" id="A0A8H7W0E6"/>
<protein>
    <recommendedName>
        <fullName evidence="5">Zn(2)-C6 fungal-type domain-containing protein</fullName>
    </recommendedName>
</protein>
<dbReference type="EMBL" id="JAFJYH010000717">
    <property type="protein sequence ID" value="KAG4410487.1"/>
    <property type="molecule type" value="Genomic_DNA"/>
</dbReference>
<proteinExistence type="predicted"/>